<organism evidence="2 3">
    <name type="scientific">Paenibacillus shunpengii</name>
    <dbReference type="NCBI Taxonomy" id="2054424"/>
    <lineage>
        <taxon>Bacteria</taxon>
        <taxon>Bacillati</taxon>
        <taxon>Bacillota</taxon>
        <taxon>Bacilli</taxon>
        <taxon>Bacillales</taxon>
        <taxon>Paenibacillaceae</taxon>
        <taxon>Paenibacillus</taxon>
    </lineage>
</organism>
<dbReference type="Pfam" id="PF18066">
    <property type="entry name" value="Phage_ABA_S"/>
    <property type="match status" value="1"/>
</dbReference>
<proteinExistence type="predicted"/>
<gene>
    <name evidence="2" type="ORF">ACFSVM_25745</name>
</gene>
<reference evidence="3" key="1">
    <citation type="journal article" date="2019" name="Int. J. Syst. Evol. Microbiol.">
        <title>The Global Catalogue of Microorganisms (GCM) 10K type strain sequencing project: providing services to taxonomists for standard genome sequencing and annotation.</title>
        <authorList>
            <consortium name="The Broad Institute Genomics Platform"/>
            <consortium name="The Broad Institute Genome Sequencing Center for Infectious Disease"/>
            <person name="Wu L."/>
            <person name="Ma J."/>
        </authorList>
    </citation>
    <scope>NUCLEOTIDE SEQUENCE [LARGE SCALE GENOMIC DNA]</scope>
    <source>
        <strain evidence="3">KCTC 33849</strain>
    </source>
</reference>
<dbReference type="InterPro" id="IPR028985">
    <property type="entry name" value="Bacillus_phage_prot-like"/>
</dbReference>
<feature type="domain" description="Phage ABA sandwich" evidence="1">
    <location>
        <begin position="24"/>
        <end position="115"/>
    </location>
</feature>
<dbReference type="Proteomes" id="UP001597540">
    <property type="component" value="Unassembled WGS sequence"/>
</dbReference>
<protein>
    <recommendedName>
        <fullName evidence="1">Phage ABA sandwich domain-containing protein</fullName>
    </recommendedName>
</protein>
<keyword evidence="3" id="KW-1185">Reference proteome</keyword>
<name>A0ABW5SX11_9BACL</name>
<evidence type="ECO:0000259" key="1">
    <source>
        <dbReference type="Pfam" id="PF18066"/>
    </source>
</evidence>
<dbReference type="Gene3D" id="3.30.2120.10">
    <property type="entry name" value="Bacillus phage protein-like"/>
    <property type="match status" value="1"/>
</dbReference>
<dbReference type="EMBL" id="JBHUMJ010000025">
    <property type="protein sequence ID" value="MFD2703838.1"/>
    <property type="molecule type" value="Genomic_DNA"/>
</dbReference>
<evidence type="ECO:0000313" key="2">
    <source>
        <dbReference type="EMBL" id="MFD2703838.1"/>
    </source>
</evidence>
<evidence type="ECO:0000313" key="3">
    <source>
        <dbReference type="Proteomes" id="UP001597540"/>
    </source>
</evidence>
<sequence length="125" mass="14420">MSKRVITDEDILNLSPGRDLDAQIALRVMGFKEITIVGTYYFTDPIDTQLKSYSTDIKAAWEVVEKLRKQKIYLDIRVWPNEYQVLPHYDENNKLKPELVVKLRSLPEAICKAAFLSVIGGFSRE</sequence>
<accession>A0ABW5SX11</accession>
<dbReference type="RefSeq" id="WP_379265418.1">
    <property type="nucleotide sequence ID" value="NZ_JBHUMJ010000025.1"/>
</dbReference>
<comment type="caution">
    <text evidence="2">The sequence shown here is derived from an EMBL/GenBank/DDBJ whole genome shotgun (WGS) entry which is preliminary data.</text>
</comment>
<dbReference type="InterPro" id="IPR041270">
    <property type="entry name" value="Phage_ABA_S"/>
</dbReference>